<protein>
    <submittedName>
        <fullName evidence="1">Uncharacterized protein</fullName>
    </submittedName>
</protein>
<gene>
    <name evidence="1" type="ORF">S01H1_32145</name>
</gene>
<dbReference type="EMBL" id="BARS01019883">
    <property type="protein sequence ID" value="GAF95814.1"/>
    <property type="molecule type" value="Genomic_DNA"/>
</dbReference>
<organism evidence="1">
    <name type="scientific">marine sediment metagenome</name>
    <dbReference type="NCBI Taxonomy" id="412755"/>
    <lineage>
        <taxon>unclassified sequences</taxon>
        <taxon>metagenomes</taxon>
        <taxon>ecological metagenomes</taxon>
    </lineage>
</organism>
<evidence type="ECO:0000313" key="1">
    <source>
        <dbReference type="EMBL" id="GAF95814.1"/>
    </source>
</evidence>
<comment type="caution">
    <text evidence="1">The sequence shown here is derived from an EMBL/GenBank/DDBJ whole genome shotgun (WGS) entry which is preliminary data.</text>
</comment>
<proteinExistence type="predicted"/>
<accession>X0TRG6</accession>
<name>X0TRG6_9ZZZZ</name>
<dbReference type="AlphaFoldDB" id="X0TRG6"/>
<feature type="non-terminal residue" evidence="1">
    <location>
        <position position="91"/>
    </location>
</feature>
<sequence length="91" mass="10918">MHIFIQREPKQKITAAEKGKVIISGIRRVIKSRFPELLDKLNSLTDNRKRREYSMAEILTGGLFMFIFKEASRNSYNNDRKEKCFRKNFYR</sequence>
<reference evidence="1" key="1">
    <citation type="journal article" date="2014" name="Front. Microbiol.">
        <title>High frequency of phylogenetically diverse reductive dehalogenase-homologous genes in deep subseafloor sedimentary metagenomes.</title>
        <authorList>
            <person name="Kawai M."/>
            <person name="Futagami T."/>
            <person name="Toyoda A."/>
            <person name="Takaki Y."/>
            <person name="Nishi S."/>
            <person name="Hori S."/>
            <person name="Arai W."/>
            <person name="Tsubouchi T."/>
            <person name="Morono Y."/>
            <person name="Uchiyama I."/>
            <person name="Ito T."/>
            <person name="Fujiyama A."/>
            <person name="Inagaki F."/>
            <person name="Takami H."/>
        </authorList>
    </citation>
    <scope>NUCLEOTIDE SEQUENCE</scope>
    <source>
        <strain evidence="1">Expedition CK06-06</strain>
    </source>
</reference>